<proteinExistence type="predicted"/>
<feature type="compositionally biased region" description="Gly residues" evidence="2">
    <location>
        <begin position="276"/>
        <end position="287"/>
    </location>
</feature>
<protein>
    <submittedName>
        <fullName evidence="3">Uncharacterized protein</fullName>
    </submittedName>
</protein>
<dbReference type="Proteomes" id="UP001174997">
    <property type="component" value="Unassembled WGS sequence"/>
</dbReference>
<dbReference type="AlphaFoldDB" id="A0AA39ZIC0"/>
<evidence type="ECO:0000256" key="2">
    <source>
        <dbReference type="SAM" id="MobiDB-lite"/>
    </source>
</evidence>
<feature type="compositionally biased region" description="Low complexity" evidence="2">
    <location>
        <begin position="28"/>
        <end position="40"/>
    </location>
</feature>
<feature type="coiled-coil region" evidence="1">
    <location>
        <begin position="155"/>
        <end position="231"/>
    </location>
</feature>
<feature type="region of interest" description="Disordered" evidence="2">
    <location>
        <begin position="28"/>
        <end position="68"/>
    </location>
</feature>
<evidence type="ECO:0000313" key="3">
    <source>
        <dbReference type="EMBL" id="KAK0671603.1"/>
    </source>
</evidence>
<evidence type="ECO:0000313" key="4">
    <source>
        <dbReference type="Proteomes" id="UP001174997"/>
    </source>
</evidence>
<organism evidence="3 4">
    <name type="scientific">Cercophora samala</name>
    <dbReference type="NCBI Taxonomy" id="330535"/>
    <lineage>
        <taxon>Eukaryota</taxon>
        <taxon>Fungi</taxon>
        <taxon>Dikarya</taxon>
        <taxon>Ascomycota</taxon>
        <taxon>Pezizomycotina</taxon>
        <taxon>Sordariomycetes</taxon>
        <taxon>Sordariomycetidae</taxon>
        <taxon>Sordariales</taxon>
        <taxon>Lasiosphaeriaceae</taxon>
        <taxon>Cercophora</taxon>
    </lineage>
</organism>
<evidence type="ECO:0000256" key="1">
    <source>
        <dbReference type="SAM" id="Coils"/>
    </source>
</evidence>
<reference evidence="3" key="1">
    <citation type="submission" date="2023-06" db="EMBL/GenBank/DDBJ databases">
        <title>Genome-scale phylogeny and comparative genomics of the fungal order Sordariales.</title>
        <authorList>
            <consortium name="Lawrence Berkeley National Laboratory"/>
            <person name="Hensen N."/>
            <person name="Bonometti L."/>
            <person name="Westerberg I."/>
            <person name="Brannstrom I.O."/>
            <person name="Guillou S."/>
            <person name="Cros-Aarteil S."/>
            <person name="Calhoun S."/>
            <person name="Haridas S."/>
            <person name="Kuo A."/>
            <person name="Mondo S."/>
            <person name="Pangilinan J."/>
            <person name="Riley R."/>
            <person name="Labutti K."/>
            <person name="Andreopoulos B."/>
            <person name="Lipzen A."/>
            <person name="Chen C."/>
            <person name="Yanf M."/>
            <person name="Daum C."/>
            <person name="Ng V."/>
            <person name="Clum A."/>
            <person name="Steindorff A."/>
            <person name="Ohm R."/>
            <person name="Martin F."/>
            <person name="Silar P."/>
            <person name="Natvig D."/>
            <person name="Lalanne C."/>
            <person name="Gautier V."/>
            <person name="Ament-Velasquez S.L."/>
            <person name="Kruys A."/>
            <person name="Hutchinson M.I."/>
            <person name="Powell A.J."/>
            <person name="Barry K."/>
            <person name="Miller A.N."/>
            <person name="Grigoriev I.V."/>
            <person name="Debuchy R."/>
            <person name="Gladieux P."/>
            <person name="Thoren M.H."/>
            <person name="Johannesson H."/>
        </authorList>
    </citation>
    <scope>NUCLEOTIDE SEQUENCE</scope>
    <source>
        <strain evidence="3">CBS 307.81</strain>
    </source>
</reference>
<feature type="region of interest" description="Disordered" evidence="2">
    <location>
        <begin position="270"/>
        <end position="349"/>
    </location>
</feature>
<name>A0AA39ZIC0_9PEZI</name>
<dbReference type="EMBL" id="JAULSY010000020">
    <property type="protein sequence ID" value="KAK0671603.1"/>
    <property type="molecule type" value="Genomic_DNA"/>
</dbReference>
<sequence length="349" mass="37509">MVGIYDSGPYEDPFAWAGSDLELALLAQQQQHQQQRGQQQHLDHFSRPTPENLTFSSSGPVHHPQQRHHDFSIPLSPIGAMPKSTAVASVSLPPDQAFLSLQDFENTVMADAAGVAAQAQPFPGNMDLDLDLDLEALGLPPFPPTEPHDRSGTTADSLNTQLETARALISTLQASLTKITRERDQARMQLSTARNELYTARQVEKRLRVERDEAHTERKQIKGQLETLKKERAMGKMNESRLRRERNEARMALVFKGVGIPPNAGARGIRVSHQGGQTGLGAVGLGPGERDMDSMDEGGVGGSESQREGVGILGGTSTEESSPAGGEGDQPVRGASLGAVQSEGAKEGS</sequence>
<gene>
    <name evidence="3" type="ORF">QBC41DRAFT_385698</name>
</gene>
<keyword evidence="4" id="KW-1185">Reference proteome</keyword>
<accession>A0AA39ZIC0</accession>
<comment type="caution">
    <text evidence="3">The sequence shown here is derived from an EMBL/GenBank/DDBJ whole genome shotgun (WGS) entry which is preliminary data.</text>
</comment>
<feature type="compositionally biased region" description="Polar residues" evidence="2">
    <location>
        <begin position="49"/>
        <end position="59"/>
    </location>
</feature>
<keyword evidence="1" id="KW-0175">Coiled coil</keyword>